<dbReference type="Proteomes" id="UP000291286">
    <property type="component" value="Unassembled WGS sequence"/>
</dbReference>
<gene>
    <name evidence="1" type="ORF">EA661_15015</name>
</gene>
<evidence type="ECO:0000313" key="1">
    <source>
        <dbReference type="EMBL" id="TAA27427.1"/>
    </source>
</evidence>
<dbReference type="Gene3D" id="3.40.50.1240">
    <property type="entry name" value="Phosphoglycerate mutase-like"/>
    <property type="match status" value="1"/>
</dbReference>
<dbReference type="InterPro" id="IPR013078">
    <property type="entry name" value="His_Pase_superF_clade-1"/>
</dbReference>
<proteinExistence type="predicted"/>
<dbReference type="Pfam" id="PF00300">
    <property type="entry name" value="His_Phos_1"/>
    <property type="match status" value="1"/>
</dbReference>
<dbReference type="SUPFAM" id="SSF53254">
    <property type="entry name" value="Phosphoglycerate mutase-like"/>
    <property type="match status" value="1"/>
</dbReference>
<dbReference type="EMBL" id="SHMB01000006">
    <property type="protein sequence ID" value="TAA27427.1"/>
    <property type="molecule type" value="Genomic_DNA"/>
</dbReference>
<evidence type="ECO:0000313" key="2">
    <source>
        <dbReference type="Proteomes" id="UP000291286"/>
    </source>
</evidence>
<sequence length="170" mass="17972">MLLLVGCSTTPSMRPTASSAAGATFLLVPNADTVAGNDEDPPLSPAGLARAQRLAQALADAPLAAIYTDEFQRTQQTAAPVAAQHPRAQRLRYFSRGPADDSARQWRAAHPHDTVLVVGQPSTLAPLADALCGCTVRPLRDGETDRLLRIHLSARAAAQVQDMRYGGPSP</sequence>
<reference evidence="1 2" key="1">
    <citation type="submission" date="2019-02" db="EMBL/GenBank/DDBJ databases">
        <title>WGS of Pseudoxanthomonas species novum from clinical isolates.</title>
        <authorList>
            <person name="Bernier A.-M."/>
            <person name="Bernard K."/>
            <person name="Vachon A."/>
        </authorList>
    </citation>
    <scope>NUCLEOTIDE SEQUENCE [LARGE SCALE GENOMIC DNA]</scope>
    <source>
        <strain evidence="1 2">NML171202</strain>
    </source>
</reference>
<protein>
    <submittedName>
        <fullName evidence="1">Histidine phosphatase family protein</fullName>
    </submittedName>
</protein>
<dbReference type="CDD" id="cd07067">
    <property type="entry name" value="HP_PGM_like"/>
    <property type="match status" value="1"/>
</dbReference>
<dbReference type="RefSeq" id="WP_130520137.1">
    <property type="nucleotide sequence ID" value="NZ_SHMA01000001.1"/>
</dbReference>
<organism evidence="1 2">
    <name type="scientific">Pseudoxanthomonas winnipegensis</name>
    <dbReference type="NCBI Taxonomy" id="2480810"/>
    <lineage>
        <taxon>Bacteria</taxon>
        <taxon>Pseudomonadati</taxon>
        <taxon>Pseudomonadota</taxon>
        <taxon>Gammaproteobacteria</taxon>
        <taxon>Lysobacterales</taxon>
        <taxon>Lysobacteraceae</taxon>
        <taxon>Pseudoxanthomonas</taxon>
    </lineage>
</organism>
<name>A0A4Q8LEG3_9GAMM</name>
<dbReference type="AlphaFoldDB" id="A0A4Q8LEG3"/>
<accession>A0A4Q8LEG3</accession>
<comment type="caution">
    <text evidence="1">The sequence shown here is derived from an EMBL/GenBank/DDBJ whole genome shotgun (WGS) entry which is preliminary data.</text>
</comment>
<dbReference type="InterPro" id="IPR029033">
    <property type="entry name" value="His_PPase_superfam"/>
</dbReference>